<organism evidence="1 2">
    <name type="scientific">Hebeloma cylindrosporum</name>
    <dbReference type="NCBI Taxonomy" id="76867"/>
    <lineage>
        <taxon>Eukaryota</taxon>
        <taxon>Fungi</taxon>
        <taxon>Dikarya</taxon>
        <taxon>Basidiomycota</taxon>
        <taxon>Agaricomycotina</taxon>
        <taxon>Agaricomycetes</taxon>
        <taxon>Agaricomycetidae</taxon>
        <taxon>Agaricales</taxon>
        <taxon>Agaricineae</taxon>
        <taxon>Hymenogastraceae</taxon>
        <taxon>Hebeloma</taxon>
    </lineage>
</organism>
<dbReference type="SUPFAM" id="SSF52047">
    <property type="entry name" value="RNI-like"/>
    <property type="match status" value="1"/>
</dbReference>
<reference evidence="2" key="2">
    <citation type="submission" date="2015-01" db="EMBL/GenBank/DDBJ databases">
        <title>Evolutionary Origins and Diversification of the Mycorrhizal Mutualists.</title>
        <authorList>
            <consortium name="DOE Joint Genome Institute"/>
            <consortium name="Mycorrhizal Genomics Consortium"/>
            <person name="Kohler A."/>
            <person name="Kuo A."/>
            <person name="Nagy L.G."/>
            <person name="Floudas D."/>
            <person name="Copeland A."/>
            <person name="Barry K.W."/>
            <person name="Cichocki N."/>
            <person name="Veneault-Fourrey C."/>
            <person name="LaButti K."/>
            <person name="Lindquist E.A."/>
            <person name="Lipzen A."/>
            <person name="Lundell T."/>
            <person name="Morin E."/>
            <person name="Murat C."/>
            <person name="Riley R."/>
            <person name="Ohm R."/>
            <person name="Sun H."/>
            <person name="Tunlid A."/>
            <person name="Henrissat B."/>
            <person name="Grigoriev I.V."/>
            <person name="Hibbett D.S."/>
            <person name="Martin F."/>
        </authorList>
    </citation>
    <scope>NUCLEOTIDE SEQUENCE [LARGE SCALE GENOMIC DNA]</scope>
    <source>
        <strain evidence="2">h7</strain>
    </source>
</reference>
<protein>
    <submittedName>
        <fullName evidence="1">Uncharacterized protein</fullName>
    </submittedName>
</protein>
<evidence type="ECO:0000313" key="2">
    <source>
        <dbReference type="Proteomes" id="UP000053424"/>
    </source>
</evidence>
<reference evidence="1 2" key="1">
    <citation type="submission" date="2014-04" db="EMBL/GenBank/DDBJ databases">
        <authorList>
            <consortium name="DOE Joint Genome Institute"/>
            <person name="Kuo A."/>
            <person name="Gay G."/>
            <person name="Dore J."/>
            <person name="Kohler A."/>
            <person name="Nagy L.G."/>
            <person name="Floudas D."/>
            <person name="Copeland A."/>
            <person name="Barry K.W."/>
            <person name="Cichocki N."/>
            <person name="Veneault-Fourrey C."/>
            <person name="LaButti K."/>
            <person name="Lindquist E.A."/>
            <person name="Lipzen A."/>
            <person name="Lundell T."/>
            <person name="Morin E."/>
            <person name="Murat C."/>
            <person name="Sun H."/>
            <person name="Tunlid A."/>
            <person name="Henrissat B."/>
            <person name="Grigoriev I.V."/>
            <person name="Hibbett D.S."/>
            <person name="Martin F."/>
            <person name="Nordberg H.P."/>
            <person name="Cantor M.N."/>
            <person name="Hua S.X."/>
        </authorList>
    </citation>
    <scope>NUCLEOTIDE SEQUENCE [LARGE SCALE GENOMIC DNA]</scope>
    <source>
        <strain evidence="2">h7</strain>
    </source>
</reference>
<dbReference type="AlphaFoldDB" id="A0A0C2YS52"/>
<gene>
    <name evidence="1" type="ORF">M413DRAFT_443738</name>
</gene>
<dbReference type="Gene3D" id="1.20.1280.50">
    <property type="match status" value="1"/>
</dbReference>
<dbReference type="STRING" id="686832.A0A0C2YS52"/>
<sequence>MYALRTNQGSPLSPISSLPVELLSEIFTLCALAAGEPSPSSDDAEYSPPIVTTDSLRATLLLSSVNRKWRDVVLHQPNLWSNLCITAELISQTDDEDGIFASSPQKSSSRFNASYIIACLQRSRQCPINIFIDARDEEWNFTEPDVGIDFGEVHPPPLFSSEHMSTVVSLLLPHLSRWGSLTVLTDTWAPMHTALTAINPHINAFGAPLLESVTLMRCNDFVSFSTQFQPRRLKNSAFLSRDATDVSEAGYHILPRLKHLCLRGVHADWNSLATALGRSPAALSYLELQSHCADVRPSVEQFHQLLSSTPALRKLVVTGSGPELPDDDTPRDCDPVHLPQLHNITVGYRSASEGRLLLKLLDAPNARSLTLEDSTYPGDPEEINGGSLLTYLGSKESHSHENEFRVIYDLPQGVHYSVAVEAHNKTSKCPHSRRSSFKEEPRPAFPLLRNVTLKSVKASPRPMRTFFHALPHLQHLELIGMSMQAVHALLPSTSSTSLSSNCPCPQLRSLSIKGSDQLQVQDLDFIVGNLAIERQSKGACGLQEVDIHVDAARAASVAAAVSPASPGMKVTIVSDGESDEEDEVDIGDLAIVDSAEEASAYMPGGIFNDPFFDAYYSARLAAR</sequence>
<dbReference type="InterPro" id="IPR032675">
    <property type="entry name" value="LRR_dom_sf"/>
</dbReference>
<evidence type="ECO:0000313" key="1">
    <source>
        <dbReference type="EMBL" id="KIM43862.1"/>
    </source>
</evidence>
<dbReference type="OrthoDB" id="3237066at2759"/>
<proteinExistence type="predicted"/>
<keyword evidence="2" id="KW-1185">Reference proteome</keyword>
<dbReference type="Proteomes" id="UP000053424">
    <property type="component" value="Unassembled WGS sequence"/>
</dbReference>
<accession>A0A0C2YS52</accession>
<name>A0A0C2YS52_HEBCY</name>
<dbReference type="EMBL" id="KN831775">
    <property type="protein sequence ID" value="KIM43862.1"/>
    <property type="molecule type" value="Genomic_DNA"/>
</dbReference>
<dbReference type="Gene3D" id="3.80.10.10">
    <property type="entry name" value="Ribonuclease Inhibitor"/>
    <property type="match status" value="1"/>
</dbReference>
<dbReference type="HOGENOM" id="CLU_020999_2_0_1"/>